<keyword evidence="3" id="KW-1185">Reference proteome</keyword>
<feature type="chain" id="PRO_5040351199" description="SCP domain-containing protein" evidence="1">
    <location>
        <begin position="24"/>
        <end position="179"/>
    </location>
</feature>
<name>A0A9P5NM26_GYMJU</name>
<evidence type="ECO:0000313" key="2">
    <source>
        <dbReference type="EMBL" id="KAF8892320.1"/>
    </source>
</evidence>
<evidence type="ECO:0008006" key="4">
    <source>
        <dbReference type="Google" id="ProtNLM"/>
    </source>
</evidence>
<evidence type="ECO:0000256" key="1">
    <source>
        <dbReference type="SAM" id="SignalP"/>
    </source>
</evidence>
<keyword evidence="1" id="KW-0732">Signal</keyword>
<sequence length="179" mass="20078">MKFSICLTLLPFLASFCVSAVAAYPVYGSQRAELVARQELETALLSYLERRTNEEKEKKPSLLKSILHPPKLTEEEKAAKARFNEGRKLNIKAGKEIAKEAKKEGRKGVDVTFVGPNHAEHIKNANKLAQKNWKSTKNFQQYTHAEVAASKLKSGRTNYSIRYHKNDGNVGAYTNAIVD</sequence>
<evidence type="ECO:0000313" key="3">
    <source>
        <dbReference type="Proteomes" id="UP000724874"/>
    </source>
</evidence>
<comment type="caution">
    <text evidence="2">The sequence shown here is derived from an EMBL/GenBank/DDBJ whole genome shotgun (WGS) entry which is preliminary data.</text>
</comment>
<feature type="signal peptide" evidence="1">
    <location>
        <begin position="1"/>
        <end position="23"/>
    </location>
</feature>
<dbReference type="Proteomes" id="UP000724874">
    <property type="component" value="Unassembled WGS sequence"/>
</dbReference>
<gene>
    <name evidence="2" type="ORF">CPB84DRAFT_1783679</name>
</gene>
<protein>
    <recommendedName>
        <fullName evidence="4">SCP domain-containing protein</fullName>
    </recommendedName>
</protein>
<organism evidence="2 3">
    <name type="scientific">Gymnopilus junonius</name>
    <name type="common">Spectacular rustgill mushroom</name>
    <name type="synonym">Gymnopilus spectabilis subsp. junonius</name>
    <dbReference type="NCBI Taxonomy" id="109634"/>
    <lineage>
        <taxon>Eukaryota</taxon>
        <taxon>Fungi</taxon>
        <taxon>Dikarya</taxon>
        <taxon>Basidiomycota</taxon>
        <taxon>Agaricomycotina</taxon>
        <taxon>Agaricomycetes</taxon>
        <taxon>Agaricomycetidae</taxon>
        <taxon>Agaricales</taxon>
        <taxon>Agaricineae</taxon>
        <taxon>Hymenogastraceae</taxon>
        <taxon>Gymnopilus</taxon>
    </lineage>
</organism>
<dbReference type="OrthoDB" id="3113551at2759"/>
<proteinExistence type="predicted"/>
<dbReference type="AlphaFoldDB" id="A0A9P5NM26"/>
<dbReference type="EMBL" id="JADNYJ010000069">
    <property type="protein sequence ID" value="KAF8892320.1"/>
    <property type="molecule type" value="Genomic_DNA"/>
</dbReference>
<reference evidence="2" key="1">
    <citation type="submission" date="2020-11" db="EMBL/GenBank/DDBJ databases">
        <authorList>
            <consortium name="DOE Joint Genome Institute"/>
            <person name="Ahrendt S."/>
            <person name="Riley R."/>
            <person name="Andreopoulos W."/>
            <person name="LaButti K."/>
            <person name="Pangilinan J."/>
            <person name="Ruiz-duenas F.J."/>
            <person name="Barrasa J.M."/>
            <person name="Sanchez-Garcia M."/>
            <person name="Camarero S."/>
            <person name="Miyauchi S."/>
            <person name="Serrano A."/>
            <person name="Linde D."/>
            <person name="Babiker R."/>
            <person name="Drula E."/>
            <person name="Ayuso-Fernandez I."/>
            <person name="Pacheco R."/>
            <person name="Padilla G."/>
            <person name="Ferreira P."/>
            <person name="Barriuso J."/>
            <person name="Kellner H."/>
            <person name="Castanera R."/>
            <person name="Alfaro M."/>
            <person name="Ramirez L."/>
            <person name="Pisabarro A.G."/>
            <person name="Kuo A."/>
            <person name="Tritt A."/>
            <person name="Lipzen A."/>
            <person name="He G."/>
            <person name="Yan M."/>
            <person name="Ng V."/>
            <person name="Cullen D."/>
            <person name="Martin F."/>
            <person name="Rosso M.-N."/>
            <person name="Henrissat B."/>
            <person name="Hibbett D."/>
            <person name="Martinez A.T."/>
            <person name="Grigoriev I.V."/>
        </authorList>
    </citation>
    <scope>NUCLEOTIDE SEQUENCE</scope>
    <source>
        <strain evidence="2">AH 44721</strain>
    </source>
</reference>
<accession>A0A9P5NM26</accession>